<dbReference type="InterPro" id="IPR010137">
    <property type="entry name" value="Lipid_A_LpxA"/>
</dbReference>
<evidence type="ECO:0000256" key="8">
    <source>
        <dbReference type="HAMAP-Rule" id="MF_00387"/>
    </source>
</evidence>
<name>A0ABQ5U5Q5_9PROT</name>
<dbReference type="InterPro" id="IPR001451">
    <property type="entry name" value="Hexapep"/>
</dbReference>
<dbReference type="PANTHER" id="PTHR43480">
    <property type="entry name" value="ACYL-[ACYL-CARRIER-PROTEIN]--UDP-N-ACETYLGLUCOSAMINE O-ACYLTRANSFERASE"/>
    <property type="match status" value="1"/>
</dbReference>
<evidence type="ECO:0000313" key="10">
    <source>
        <dbReference type="EMBL" id="GLQ07208.1"/>
    </source>
</evidence>
<comment type="subunit">
    <text evidence="8">Homotrimer.</text>
</comment>
<proteinExistence type="inferred from homology"/>
<keyword evidence="1 8" id="KW-0963">Cytoplasm</keyword>
<comment type="similarity">
    <text evidence="8">Belongs to the transferase hexapeptide repeat family. LpxA subfamily.</text>
</comment>
<evidence type="ECO:0000256" key="6">
    <source>
        <dbReference type="ARBA" id="ARBA00023098"/>
    </source>
</evidence>
<dbReference type="NCBIfam" id="NF003657">
    <property type="entry name" value="PRK05289.1"/>
    <property type="match status" value="1"/>
</dbReference>
<dbReference type="Gene3D" id="1.20.1180.10">
    <property type="entry name" value="Udp N-acetylglucosamine O-acyltransferase, C-terminal domain"/>
    <property type="match status" value="1"/>
</dbReference>
<dbReference type="Gene3D" id="2.160.10.10">
    <property type="entry name" value="Hexapeptide repeat proteins"/>
    <property type="match status" value="1"/>
</dbReference>
<dbReference type="PIRSF" id="PIRSF000456">
    <property type="entry name" value="UDP-GlcNAc_acltr"/>
    <property type="match status" value="1"/>
</dbReference>
<dbReference type="CDD" id="cd03351">
    <property type="entry name" value="LbH_UDP-GlcNAc_AT"/>
    <property type="match status" value="1"/>
</dbReference>
<dbReference type="Pfam" id="PF00132">
    <property type="entry name" value="Hexapep"/>
    <property type="match status" value="2"/>
</dbReference>
<keyword evidence="2 8" id="KW-0444">Lipid biosynthesis</keyword>
<evidence type="ECO:0000256" key="4">
    <source>
        <dbReference type="ARBA" id="ARBA00022679"/>
    </source>
</evidence>
<evidence type="ECO:0000313" key="11">
    <source>
        <dbReference type="Proteomes" id="UP001161409"/>
    </source>
</evidence>
<keyword evidence="5 8" id="KW-0677">Repeat</keyword>
<dbReference type="PANTHER" id="PTHR43480:SF1">
    <property type="entry name" value="ACYL-[ACYL-CARRIER-PROTEIN]--UDP-N-ACETYLGLUCOSAMINE O-ACYLTRANSFERASE, MITOCHONDRIAL-RELATED"/>
    <property type="match status" value="1"/>
</dbReference>
<keyword evidence="7 8" id="KW-0012">Acyltransferase</keyword>
<reference evidence="10" key="2">
    <citation type="submission" date="2023-01" db="EMBL/GenBank/DDBJ databases">
        <title>Draft genome sequence of Sneathiella chinensis strain NBRC 103408.</title>
        <authorList>
            <person name="Sun Q."/>
            <person name="Mori K."/>
        </authorList>
    </citation>
    <scope>NUCLEOTIDE SEQUENCE</scope>
    <source>
        <strain evidence="10">NBRC 103408</strain>
    </source>
</reference>
<dbReference type="InterPro" id="IPR011004">
    <property type="entry name" value="Trimer_LpxA-like_sf"/>
</dbReference>
<dbReference type="PROSITE" id="PS00101">
    <property type="entry name" value="HEXAPEP_TRANSFERASES"/>
    <property type="match status" value="1"/>
</dbReference>
<sequence length="261" mass="27420">MANIHPTAIVEDGAVIHEAAEIGPFCVIGPEVSIGSGTVLKSHVAVAGKTSLGVGCTVYPFASLGHAPQDLKFHGEASEVQIGDNVVIREHVTINPGTEGGGLLTRVGNNCLLMIGAHVAHDCLIGNNVILVNNATLGGHVEIDDFAIIGGLSAVHQFVRIGEHAMIGGASGVETDIIPFGSATGNRATLQGLNLTGLKRRNFPREEIHALRKAYKELFADEGTFQARVADVQTNYPDSTLVGTVLDFINGETKRGFCQPE</sequence>
<dbReference type="RefSeq" id="WP_169561268.1">
    <property type="nucleotide sequence ID" value="NZ_BSNF01000008.1"/>
</dbReference>
<comment type="caution">
    <text evidence="10">The sequence shown here is derived from an EMBL/GenBank/DDBJ whole genome shotgun (WGS) entry which is preliminary data.</text>
</comment>
<dbReference type="InterPro" id="IPR018357">
    <property type="entry name" value="Hexapep_transf_CS"/>
</dbReference>
<dbReference type="HAMAP" id="MF_00387">
    <property type="entry name" value="LpxA"/>
    <property type="match status" value="1"/>
</dbReference>
<reference evidence="10" key="1">
    <citation type="journal article" date="2014" name="Int. J. Syst. Evol. Microbiol.">
        <title>Complete genome of a new Firmicutes species belonging to the dominant human colonic microbiota ('Ruminococcus bicirculans') reveals two chromosomes and a selective capacity to utilize plant glucans.</title>
        <authorList>
            <consortium name="NISC Comparative Sequencing Program"/>
            <person name="Wegmann U."/>
            <person name="Louis P."/>
            <person name="Goesmann A."/>
            <person name="Henrissat B."/>
            <person name="Duncan S.H."/>
            <person name="Flint H.J."/>
        </authorList>
    </citation>
    <scope>NUCLEOTIDE SEQUENCE</scope>
    <source>
        <strain evidence="10">NBRC 103408</strain>
    </source>
</reference>
<evidence type="ECO:0000256" key="7">
    <source>
        <dbReference type="ARBA" id="ARBA00023315"/>
    </source>
</evidence>
<organism evidence="10 11">
    <name type="scientific">Sneathiella chinensis</name>
    <dbReference type="NCBI Taxonomy" id="349750"/>
    <lineage>
        <taxon>Bacteria</taxon>
        <taxon>Pseudomonadati</taxon>
        <taxon>Pseudomonadota</taxon>
        <taxon>Alphaproteobacteria</taxon>
        <taxon>Sneathiellales</taxon>
        <taxon>Sneathiellaceae</taxon>
        <taxon>Sneathiella</taxon>
    </lineage>
</organism>
<dbReference type="Pfam" id="PF13720">
    <property type="entry name" value="Acetyltransf_11"/>
    <property type="match status" value="1"/>
</dbReference>
<dbReference type="NCBIfam" id="TIGR01852">
    <property type="entry name" value="lipid_A_lpxA"/>
    <property type="match status" value="1"/>
</dbReference>
<protein>
    <recommendedName>
        <fullName evidence="8">Acyl-[acyl-carrier-protein]--UDP-N-acetylglucosamine O-acyltransferase</fullName>
        <shortName evidence="8">UDP-N-acetylglucosamine acyltransferase</shortName>
        <ecNumber evidence="8">2.3.1.129</ecNumber>
    </recommendedName>
</protein>
<dbReference type="EC" id="2.3.1.129" evidence="8"/>
<evidence type="ECO:0000259" key="9">
    <source>
        <dbReference type="Pfam" id="PF13720"/>
    </source>
</evidence>
<accession>A0ABQ5U5Q5</accession>
<comment type="subcellular location">
    <subcellularLocation>
        <location evidence="8">Cytoplasm</location>
    </subcellularLocation>
</comment>
<feature type="domain" description="UDP N-acetylglucosamine O-acyltransferase C-terminal" evidence="9">
    <location>
        <begin position="176"/>
        <end position="258"/>
    </location>
</feature>
<evidence type="ECO:0000256" key="3">
    <source>
        <dbReference type="ARBA" id="ARBA00022556"/>
    </source>
</evidence>
<keyword evidence="11" id="KW-1185">Reference proteome</keyword>
<comment type="pathway">
    <text evidence="8">Glycolipid biosynthesis; lipid IV(A) biosynthesis; lipid IV(A) from (3R)-3-hydroxytetradecanoyl-[acyl-carrier-protein] and UDP-N-acetyl-alpha-D-glucosamine: step 1/6.</text>
</comment>
<evidence type="ECO:0000256" key="1">
    <source>
        <dbReference type="ARBA" id="ARBA00022490"/>
    </source>
</evidence>
<dbReference type="InterPro" id="IPR037157">
    <property type="entry name" value="Acetyltransf_C_sf"/>
</dbReference>
<keyword evidence="4 8" id="KW-0808">Transferase</keyword>
<dbReference type="SUPFAM" id="SSF51161">
    <property type="entry name" value="Trimeric LpxA-like enzymes"/>
    <property type="match status" value="1"/>
</dbReference>
<gene>
    <name evidence="8 10" type="primary">lpxA</name>
    <name evidence="10" type="ORF">GCM10007924_24290</name>
</gene>
<comment type="function">
    <text evidence="8">Involved in the biosynthesis of lipid A, a phosphorylated glycolipid that anchors the lipopolysaccharide to the outer membrane of the cell.</text>
</comment>
<comment type="catalytic activity">
    <reaction evidence="8">
        <text>a (3R)-hydroxyacyl-[ACP] + UDP-N-acetyl-alpha-D-glucosamine = a UDP-3-O-[(3R)-3-hydroxyacyl]-N-acetyl-alpha-D-glucosamine + holo-[ACP]</text>
        <dbReference type="Rhea" id="RHEA:67812"/>
        <dbReference type="Rhea" id="RHEA-COMP:9685"/>
        <dbReference type="Rhea" id="RHEA-COMP:9945"/>
        <dbReference type="ChEBI" id="CHEBI:57705"/>
        <dbReference type="ChEBI" id="CHEBI:64479"/>
        <dbReference type="ChEBI" id="CHEBI:78827"/>
        <dbReference type="ChEBI" id="CHEBI:173225"/>
        <dbReference type="EC" id="2.3.1.129"/>
    </reaction>
</comment>
<evidence type="ECO:0000256" key="5">
    <source>
        <dbReference type="ARBA" id="ARBA00022737"/>
    </source>
</evidence>
<evidence type="ECO:0000256" key="2">
    <source>
        <dbReference type="ARBA" id="ARBA00022516"/>
    </source>
</evidence>
<dbReference type="Proteomes" id="UP001161409">
    <property type="component" value="Unassembled WGS sequence"/>
</dbReference>
<dbReference type="EMBL" id="BSNF01000008">
    <property type="protein sequence ID" value="GLQ07208.1"/>
    <property type="molecule type" value="Genomic_DNA"/>
</dbReference>
<keyword evidence="6 8" id="KW-0443">Lipid metabolism</keyword>
<keyword evidence="3 8" id="KW-0441">Lipid A biosynthesis</keyword>
<dbReference type="InterPro" id="IPR029098">
    <property type="entry name" value="Acetyltransf_C"/>
</dbReference>